<dbReference type="InterPro" id="IPR043128">
    <property type="entry name" value="Rev_trsase/Diguanyl_cyclase"/>
</dbReference>
<dbReference type="Pfam" id="PF17919">
    <property type="entry name" value="RT_RNaseH_2"/>
    <property type="match status" value="1"/>
</dbReference>
<dbReference type="InterPro" id="IPR041588">
    <property type="entry name" value="Integrase_H2C2"/>
</dbReference>
<dbReference type="InterPro" id="IPR041577">
    <property type="entry name" value="RT_RNaseH_2"/>
</dbReference>
<dbReference type="Gene3D" id="3.30.70.270">
    <property type="match status" value="2"/>
</dbReference>
<dbReference type="InterPro" id="IPR043502">
    <property type="entry name" value="DNA/RNA_pol_sf"/>
</dbReference>
<dbReference type="Pfam" id="PF17921">
    <property type="entry name" value="Integrase_H2C2"/>
    <property type="match status" value="1"/>
</dbReference>
<evidence type="ECO:0000259" key="3">
    <source>
        <dbReference type="Pfam" id="PF00078"/>
    </source>
</evidence>
<evidence type="ECO:0000259" key="6">
    <source>
        <dbReference type="Pfam" id="PF17921"/>
    </source>
</evidence>
<dbReference type="InterPro" id="IPR036397">
    <property type="entry name" value="RNaseH_sf"/>
</dbReference>
<proteinExistence type="predicted"/>
<reference evidence="7" key="1">
    <citation type="submission" date="2018-02" db="EMBL/GenBank/DDBJ databases">
        <authorList>
            <person name="Cohen D.B."/>
            <person name="Kent A.D."/>
        </authorList>
    </citation>
    <scope>NUCLEOTIDE SEQUENCE</scope>
</reference>
<dbReference type="EMBL" id="OIVN01004879">
    <property type="protein sequence ID" value="SPD19725.1"/>
    <property type="molecule type" value="Genomic_DNA"/>
</dbReference>
<feature type="region of interest" description="Disordered" evidence="2">
    <location>
        <begin position="228"/>
        <end position="260"/>
    </location>
</feature>
<dbReference type="InterPro" id="IPR000477">
    <property type="entry name" value="RT_dom"/>
</dbReference>
<evidence type="ECO:0008006" key="8">
    <source>
        <dbReference type="Google" id="ProtNLM"/>
    </source>
</evidence>
<evidence type="ECO:0000313" key="7">
    <source>
        <dbReference type="EMBL" id="SPD19725.1"/>
    </source>
</evidence>
<evidence type="ECO:0000256" key="2">
    <source>
        <dbReference type="SAM" id="MobiDB-lite"/>
    </source>
</evidence>
<dbReference type="InterPro" id="IPR012337">
    <property type="entry name" value="RNaseH-like_sf"/>
</dbReference>
<dbReference type="Pfam" id="PF13456">
    <property type="entry name" value="RVT_3"/>
    <property type="match status" value="1"/>
</dbReference>
<dbReference type="PANTHER" id="PTHR48475">
    <property type="entry name" value="RIBONUCLEASE H"/>
    <property type="match status" value="1"/>
</dbReference>
<keyword evidence="1" id="KW-0175">Coiled coil</keyword>
<feature type="domain" description="RNase H type-1" evidence="4">
    <location>
        <begin position="865"/>
        <end position="931"/>
    </location>
</feature>
<dbReference type="AlphaFoldDB" id="A0A2N9I5Y9"/>
<evidence type="ECO:0000259" key="4">
    <source>
        <dbReference type="Pfam" id="PF13456"/>
    </source>
</evidence>
<dbReference type="GO" id="GO:0003676">
    <property type="term" value="F:nucleic acid binding"/>
    <property type="evidence" value="ECO:0007669"/>
    <property type="project" value="InterPro"/>
</dbReference>
<dbReference type="SUPFAM" id="SSF56672">
    <property type="entry name" value="DNA/RNA polymerases"/>
    <property type="match status" value="1"/>
</dbReference>
<dbReference type="InterPro" id="IPR002156">
    <property type="entry name" value="RNaseH_domain"/>
</dbReference>
<feature type="domain" description="Integrase zinc-binding" evidence="6">
    <location>
        <begin position="1024"/>
        <end position="1081"/>
    </location>
</feature>
<dbReference type="GO" id="GO:0004523">
    <property type="term" value="F:RNA-DNA hybrid ribonuclease activity"/>
    <property type="evidence" value="ECO:0007669"/>
    <property type="project" value="InterPro"/>
</dbReference>
<feature type="domain" description="Reverse transcriptase" evidence="3">
    <location>
        <begin position="562"/>
        <end position="635"/>
    </location>
</feature>
<evidence type="ECO:0000256" key="1">
    <source>
        <dbReference type="SAM" id="Coils"/>
    </source>
</evidence>
<dbReference type="FunFam" id="3.30.70.270:FF:000003">
    <property type="entry name" value="Transposon Ty3-G Gag-Pol polyprotein"/>
    <property type="match status" value="1"/>
</dbReference>
<dbReference type="Pfam" id="PF00078">
    <property type="entry name" value="RVT_1"/>
    <property type="match status" value="1"/>
</dbReference>
<sequence length="1154" mass="131801">MEAGDTSDQHLNVSDRQMHSLTANIQELARQSATDRREMQELTRQNQELIALLRSREKFRFPIPASTAEKVPAMKKGEIRIEIKITKEAPPIKINQVKAKAAKNLDMLVHRFESPFTKKVDEYPLPAKFKVPQLETFDRLKDPLDYLDSFRTVMRLQAVQIDEPNKYVAFTVFNVGLRKGDFLFQLCKDPPKSMLELMYETQKFINAEDAFEAWDEFISRKRKEPEDRRFESSKGRISKPNYSKDDPAFKWPGKLRSSSTRSSKDLYCRFHRDHDTCPPKQEENKNRLEDHPRDIIGEIHTIVGGLALGGTSRLSRKAYTRQAHNILVTQRPRKNVKLDDQVITFSEDDARGIHQPHDDTLVVTMIVAGDKVKPLGVVSLIIEAGTYPKQEHGIGELKGDQAAARECYFASLRLETRHQTMAINEGQKLVEPTKEGNVDVFAWMHEDMPSIDSSVICHKLNVDTSTRPVKQKKRVFAPDRNQAISDEVGKLLTAGFIREVYYPDWLANVVMLKKSNGKWRMCVDFTDLNKACPKDSFPLPRIDQLVDLTAGHKLLTFMDAFSGVTYQWLMNKMFRNQIGRNVEVYINDMLVKTKDEDRHLDDLEETFKILRQYRIKLNPSKCIFGVSSGKFLGFMVSQRGIEANPDKIKVILEMTPPKTVKEVQSLTGRVTTLNHFVSRATDKCFPFFKTLRKAFTWTDKCHNSFEELKMYLTSPPLLSPSKQGEPLSLYLVVSPTAVSSALIREEDGVQLPVYYTSKAFQGAEERYLAMEKLALALIIAARKLRSYFQAHTIIVLTNHPLRKVMNKPDAAGRLIQWAIELSEFDIEYRPRQAIKAQAFADFIVEFTVADGEPSQEKSEEKWEVNIDGSSVKGAGGIGIVFKTPEGQLLKHAVWLQYPTINNEAEYEVLLISLRIAKMLGATTLRVHSDSQLEQNTEVNALAKLASSEVAIGQPIKPSHMEEEMNPIDVNNSWMTPITKYLEKEILPTDVVEARKLKVRDTRFVLIQGILYKRGFSVPYLRCLDKSKAKYVMREVHEGIYGNHSGACSLVHKLIRAGYYWLTMQKDAISYTRACDKCQRFRNLIHSPSKVLTPMTAPCSFAQWGLDIMGPFPVGRKQLKFLVVGIDYFTKWVEAEPLATITEKNIRGFVWKAII</sequence>
<dbReference type="PANTHER" id="PTHR48475:SF2">
    <property type="entry name" value="RIBONUCLEASE H"/>
    <property type="match status" value="1"/>
</dbReference>
<organism evidence="7">
    <name type="scientific">Fagus sylvatica</name>
    <name type="common">Beechnut</name>
    <dbReference type="NCBI Taxonomy" id="28930"/>
    <lineage>
        <taxon>Eukaryota</taxon>
        <taxon>Viridiplantae</taxon>
        <taxon>Streptophyta</taxon>
        <taxon>Embryophyta</taxon>
        <taxon>Tracheophyta</taxon>
        <taxon>Spermatophyta</taxon>
        <taxon>Magnoliopsida</taxon>
        <taxon>eudicotyledons</taxon>
        <taxon>Gunneridae</taxon>
        <taxon>Pentapetalae</taxon>
        <taxon>rosids</taxon>
        <taxon>fabids</taxon>
        <taxon>Fagales</taxon>
        <taxon>Fagaceae</taxon>
        <taxon>Fagus</taxon>
    </lineage>
</organism>
<dbReference type="Gene3D" id="1.10.340.70">
    <property type="match status" value="1"/>
</dbReference>
<feature type="domain" description="Reverse transcriptase/retrotransposon-derived protein RNase H-like" evidence="5">
    <location>
        <begin position="697"/>
        <end position="795"/>
    </location>
</feature>
<gene>
    <name evidence="7" type="ORF">FSB_LOCUS47607</name>
</gene>
<accession>A0A2N9I5Y9</accession>
<dbReference type="CDD" id="cd01647">
    <property type="entry name" value="RT_LTR"/>
    <property type="match status" value="1"/>
</dbReference>
<evidence type="ECO:0000259" key="5">
    <source>
        <dbReference type="Pfam" id="PF17919"/>
    </source>
</evidence>
<protein>
    <recommendedName>
        <fullName evidence="8">RNase H type-1 domain-containing protein</fullName>
    </recommendedName>
</protein>
<feature type="coiled-coil region" evidence="1">
    <location>
        <begin position="11"/>
        <end position="45"/>
    </location>
</feature>
<name>A0A2N9I5Y9_FAGSY</name>
<dbReference type="Gene3D" id="3.30.420.10">
    <property type="entry name" value="Ribonuclease H-like superfamily/Ribonuclease H"/>
    <property type="match status" value="2"/>
</dbReference>
<dbReference type="SUPFAM" id="SSF53098">
    <property type="entry name" value="Ribonuclease H-like"/>
    <property type="match status" value="2"/>
</dbReference>